<evidence type="ECO:0000313" key="1">
    <source>
        <dbReference type="EMBL" id="EYB98637.1"/>
    </source>
</evidence>
<dbReference type="PANTHER" id="PTHR46060">
    <property type="entry name" value="MARINER MOS1 TRANSPOSASE-LIKE PROTEIN"/>
    <property type="match status" value="1"/>
</dbReference>
<dbReference type="PANTHER" id="PTHR46060:SF1">
    <property type="entry name" value="MARINER MOS1 TRANSPOSASE-LIKE PROTEIN"/>
    <property type="match status" value="1"/>
</dbReference>
<gene>
    <name evidence="1" type="primary">Acey_s0129.g1472</name>
    <name evidence="1" type="ORF">Y032_0129g1472</name>
</gene>
<name>A0A016T7J4_9BILA</name>
<dbReference type="Proteomes" id="UP000024635">
    <property type="component" value="Unassembled WGS sequence"/>
</dbReference>
<sequence length="207" mass="23699">MLQCCRLGGDGLTERDLHRSAEASTEMVLYKRIEWWLSPIFTGMRFGVLTSGSSVTVYCDAISLAQHLWCERMDRMTTKIAEKRRNHGTIGFLYGKVRPHIARVTRQMLFDFVWEIIPLPPYSSEFALKDCHLFPSLSNTMQARAFYEDGLKSFRNDHNITAVIQIGSIIVEEIFTTMTSNSKVIGDSTLSEIVKLLKSSYENEIKF</sequence>
<comment type="caution">
    <text evidence="1">The sequence shown here is derived from an EMBL/GenBank/DDBJ whole genome shotgun (WGS) entry which is preliminary data.</text>
</comment>
<reference evidence="2" key="1">
    <citation type="journal article" date="2015" name="Nat. Genet.">
        <title>The genome and transcriptome of the zoonotic hookworm Ancylostoma ceylanicum identify infection-specific gene families.</title>
        <authorList>
            <person name="Schwarz E.M."/>
            <person name="Hu Y."/>
            <person name="Antoshechkin I."/>
            <person name="Miller M.M."/>
            <person name="Sternberg P.W."/>
            <person name="Aroian R.V."/>
        </authorList>
    </citation>
    <scope>NUCLEOTIDE SEQUENCE</scope>
    <source>
        <strain evidence="2">HY135</strain>
    </source>
</reference>
<keyword evidence="2" id="KW-1185">Reference proteome</keyword>
<accession>A0A016T7J4</accession>
<dbReference type="Gene3D" id="3.30.420.10">
    <property type="entry name" value="Ribonuclease H-like superfamily/Ribonuclease H"/>
    <property type="match status" value="1"/>
</dbReference>
<evidence type="ECO:0000313" key="2">
    <source>
        <dbReference type="Proteomes" id="UP000024635"/>
    </source>
</evidence>
<dbReference type="InterPro" id="IPR036397">
    <property type="entry name" value="RNaseH_sf"/>
</dbReference>
<protein>
    <submittedName>
        <fullName evidence="1">Uncharacterized protein</fullName>
    </submittedName>
</protein>
<proteinExistence type="predicted"/>
<dbReference type="GO" id="GO:0003676">
    <property type="term" value="F:nucleic acid binding"/>
    <property type="evidence" value="ECO:0007669"/>
    <property type="project" value="InterPro"/>
</dbReference>
<organism evidence="1 2">
    <name type="scientific">Ancylostoma ceylanicum</name>
    <dbReference type="NCBI Taxonomy" id="53326"/>
    <lineage>
        <taxon>Eukaryota</taxon>
        <taxon>Metazoa</taxon>
        <taxon>Ecdysozoa</taxon>
        <taxon>Nematoda</taxon>
        <taxon>Chromadorea</taxon>
        <taxon>Rhabditida</taxon>
        <taxon>Rhabditina</taxon>
        <taxon>Rhabditomorpha</taxon>
        <taxon>Strongyloidea</taxon>
        <taxon>Ancylostomatidae</taxon>
        <taxon>Ancylostomatinae</taxon>
        <taxon>Ancylostoma</taxon>
    </lineage>
</organism>
<dbReference type="STRING" id="53326.A0A016T7J4"/>
<dbReference type="InterPro" id="IPR052709">
    <property type="entry name" value="Transposase-MT_Hybrid"/>
</dbReference>
<dbReference type="AlphaFoldDB" id="A0A016T7J4"/>
<dbReference type="EMBL" id="JARK01001465">
    <property type="protein sequence ID" value="EYB98637.1"/>
    <property type="molecule type" value="Genomic_DNA"/>
</dbReference>